<gene>
    <name evidence="1" type="ORF">B0I33_107329</name>
</gene>
<organism evidence="1 2">
    <name type="scientific">Prauserella shujinwangii</name>
    <dbReference type="NCBI Taxonomy" id="1453103"/>
    <lineage>
        <taxon>Bacteria</taxon>
        <taxon>Bacillati</taxon>
        <taxon>Actinomycetota</taxon>
        <taxon>Actinomycetes</taxon>
        <taxon>Pseudonocardiales</taxon>
        <taxon>Pseudonocardiaceae</taxon>
        <taxon>Prauserella</taxon>
    </lineage>
</organism>
<dbReference type="AlphaFoldDB" id="A0A2T0LSV4"/>
<proteinExistence type="predicted"/>
<name>A0A2T0LSV4_9PSEU</name>
<reference evidence="1 2" key="1">
    <citation type="submission" date="2018-03" db="EMBL/GenBank/DDBJ databases">
        <title>Genomic Encyclopedia of Type Strains, Phase III (KMG-III): the genomes of soil and plant-associated and newly described type strains.</title>
        <authorList>
            <person name="Whitman W."/>
        </authorList>
    </citation>
    <scope>NUCLEOTIDE SEQUENCE [LARGE SCALE GENOMIC DNA]</scope>
    <source>
        <strain evidence="1 2">CGMCC 4.7125</strain>
    </source>
</reference>
<sequence>MRECGLLRQAQSRLVIASLRLREKGTQTLYLFVRELRNTRESLTNEVGYPLSFVLSSNSVYLTLGLTLTDSDS</sequence>
<keyword evidence="2" id="KW-1185">Reference proteome</keyword>
<comment type="caution">
    <text evidence="1">The sequence shown here is derived from an EMBL/GenBank/DDBJ whole genome shotgun (WGS) entry which is preliminary data.</text>
</comment>
<dbReference type="EMBL" id="PVNH01000007">
    <property type="protein sequence ID" value="PRX46751.1"/>
    <property type="molecule type" value="Genomic_DNA"/>
</dbReference>
<protein>
    <submittedName>
        <fullName evidence="1">Uncharacterized protein</fullName>
    </submittedName>
</protein>
<evidence type="ECO:0000313" key="1">
    <source>
        <dbReference type="EMBL" id="PRX46751.1"/>
    </source>
</evidence>
<evidence type="ECO:0000313" key="2">
    <source>
        <dbReference type="Proteomes" id="UP000238362"/>
    </source>
</evidence>
<dbReference type="Proteomes" id="UP000238362">
    <property type="component" value="Unassembled WGS sequence"/>
</dbReference>
<accession>A0A2T0LSV4</accession>